<evidence type="ECO:0000313" key="2">
    <source>
        <dbReference type="Proteomes" id="UP000094285"/>
    </source>
</evidence>
<name>A0A1E4SH67_9ASCO</name>
<reference evidence="2" key="1">
    <citation type="submission" date="2016-05" db="EMBL/GenBank/DDBJ databases">
        <title>Comparative genomics of biotechnologically important yeasts.</title>
        <authorList>
            <consortium name="DOE Joint Genome Institute"/>
            <person name="Riley R."/>
            <person name="Haridas S."/>
            <person name="Wolfe K.H."/>
            <person name="Lopes M.R."/>
            <person name="Hittinger C.T."/>
            <person name="Goker M."/>
            <person name="Salamov A."/>
            <person name="Wisecaver J."/>
            <person name="Long T.M."/>
            <person name="Aerts A.L."/>
            <person name="Barry K."/>
            <person name="Choi C."/>
            <person name="Clum A."/>
            <person name="Coughlan A.Y."/>
            <person name="Deshpande S."/>
            <person name="Douglass A.P."/>
            <person name="Hanson S.J."/>
            <person name="Klenk H.-P."/>
            <person name="Labutti K."/>
            <person name="Lapidus A."/>
            <person name="Lindquist E."/>
            <person name="Lipzen A."/>
            <person name="Meier-Kolthoff J.P."/>
            <person name="Ohm R.A."/>
            <person name="Otillar R.P."/>
            <person name="Pangilinan J."/>
            <person name="Peng Y."/>
            <person name="Rokas A."/>
            <person name="Rosa C.A."/>
            <person name="Scheuner C."/>
            <person name="Sibirny A.A."/>
            <person name="Slot J.C."/>
            <person name="Stielow J.B."/>
            <person name="Sun H."/>
            <person name="Kurtzman C.P."/>
            <person name="Blackwell M."/>
            <person name="Grigoriev I.V."/>
            <person name="Jeffries T.W."/>
        </authorList>
    </citation>
    <scope>NUCLEOTIDE SEQUENCE [LARGE SCALE GENOMIC DNA]</scope>
    <source>
        <strain evidence="2">NRRL Y-17324</strain>
    </source>
</reference>
<gene>
    <name evidence="1" type="ORF">CANTADRAFT_278257</name>
</gene>
<protein>
    <submittedName>
        <fullName evidence="1">Uncharacterized protein</fullName>
    </submittedName>
</protein>
<dbReference type="RefSeq" id="XP_020063958.1">
    <property type="nucleotide sequence ID" value="XM_020208209.1"/>
</dbReference>
<evidence type="ECO:0000313" key="1">
    <source>
        <dbReference type="EMBL" id="ODV78836.1"/>
    </source>
</evidence>
<organism evidence="1 2">
    <name type="scientific">Suhomyces tanzawaensis NRRL Y-17324</name>
    <dbReference type="NCBI Taxonomy" id="984487"/>
    <lineage>
        <taxon>Eukaryota</taxon>
        <taxon>Fungi</taxon>
        <taxon>Dikarya</taxon>
        <taxon>Ascomycota</taxon>
        <taxon>Saccharomycotina</taxon>
        <taxon>Pichiomycetes</taxon>
        <taxon>Debaryomycetaceae</taxon>
        <taxon>Suhomyces</taxon>
    </lineage>
</organism>
<dbReference type="Proteomes" id="UP000094285">
    <property type="component" value="Unassembled WGS sequence"/>
</dbReference>
<sequence>MLILLDAADLDEETSQLGANWIGVKATWIKGNKVPSSLQEVLGGEIFEVRDIEDKGEYLLIPAGVGGVVVQSEKGLVSIAAWRRQKNAGEIEHDGPWQIYSEQEANTVAYYYLGDTQTVFMGLMETPDASPLFTAA</sequence>
<dbReference type="GeneID" id="30982346"/>
<dbReference type="EMBL" id="KV453913">
    <property type="protein sequence ID" value="ODV78836.1"/>
    <property type="molecule type" value="Genomic_DNA"/>
</dbReference>
<proteinExistence type="predicted"/>
<dbReference type="OrthoDB" id="4006634at2759"/>
<accession>A0A1E4SH67</accession>
<keyword evidence="2" id="KW-1185">Reference proteome</keyword>
<dbReference type="AlphaFoldDB" id="A0A1E4SH67"/>